<reference evidence="3 4" key="1">
    <citation type="submission" date="2015-01" db="EMBL/GenBank/DDBJ databases">
        <title>The Genome Sequence of Capronia semiimmersa CBS27337.</title>
        <authorList>
            <consortium name="The Broad Institute Genomics Platform"/>
            <person name="Cuomo C."/>
            <person name="de Hoog S."/>
            <person name="Gorbushina A."/>
            <person name="Stielow B."/>
            <person name="Teixiera M."/>
            <person name="Abouelleil A."/>
            <person name="Chapman S.B."/>
            <person name="Priest M."/>
            <person name="Young S.K."/>
            <person name="Wortman J."/>
            <person name="Nusbaum C."/>
            <person name="Birren B."/>
        </authorList>
    </citation>
    <scope>NUCLEOTIDE SEQUENCE [LARGE SCALE GENOMIC DNA]</scope>
    <source>
        <strain evidence="3 4">CBS 27337</strain>
    </source>
</reference>
<feature type="transmembrane region" description="Helical" evidence="2">
    <location>
        <begin position="540"/>
        <end position="563"/>
    </location>
</feature>
<evidence type="ECO:0000313" key="4">
    <source>
        <dbReference type="Proteomes" id="UP000054266"/>
    </source>
</evidence>
<sequence length="623" mass="69164">MGVDETVTITSQPASEHDLQERKPPLSDRMLNGTRFWASRFFPWSADNGEVKMQDITKARYVPWLGLCAMILSGMTILFSWIVLKVINGHVQKEESYLKPASWLSAILSGNSVLLHIALSEGVTTAWWFMASRKNATVRDIHDMWSMGQSLSAVLLAGKRFNYVALATLFVASIPLNGFLLQNAITTVPSVLNTPDIQINIGMVNEWPTGFSAYLSGGSFIRYGDVFGEAMQLIDGDQGTYWDDTYLNWADDPDSGLCGGFDTSGTCTGRIIAPGFFSDCTTSYAHYNMDPKDHPNQTFTRTVLSTRIDWDVETPTVFKFSSVLKYLPACDAQYLVRNCTFRAARISYPFEVFPADQLGNHAILKKNLGSNSGFNLVSLNVNSTYEDDIFVSHLESASDVDSASSTFGGVAHYLQSVFNAEMEWSWNGSIWSINTTGRQAETALLDTAKISYGNDTSNYGPTSVSDPNFCKNTLWNMQAYDSNHTLIEDEMRDRLRNLMFISSVYQYEYNLMMDVSIPAYQTVVGERTAPVLRYKVVYRYWAGSLAVTTVIILMITPTFWGFWRLRGKVTLSPVDTAAALDAPLVHTSNEVGDPRSRLKEIGARPLYSAGRGGSGSTLVTSSC</sequence>
<organism evidence="3 4">
    <name type="scientific">Phialophora macrospora</name>
    <dbReference type="NCBI Taxonomy" id="1851006"/>
    <lineage>
        <taxon>Eukaryota</taxon>
        <taxon>Fungi</taxon>
        <taxon>Dikarya</taxon>
        <taxon>Ascomycota</taxon>
        <taxon>Pezizomycotina</taxon>
        <taxon>Eurotiomycetes</taxon>
        <taxon>Chaetothyriomycetidae</taxon>
        <taxon>Chaetothyriales</taxon>
        <taxon>Herpotrichiellaceae</taxon>
        <taxon>Phialophora</taxon>
    </lineage>
</organism>
<dbReference type="EMBL" id="KN846958">
    <property type="protein sequence ID" value="KIW68717.1"/>
    <property type="molecule type" value="Genomic_DNA"/>
</dbReference>
<name>A0A0D2E304_9EURO</name>
<dbReference type="STRING" id="5601.A0A0D2E304"/>
<keyword evidence="2" id="KW-0472">Membrane</keyword>
<dbReference type="HOGENOM" id="CLU_020821_1_0_1"/>
<feature type="transmembrane region" description="Helical" evidence="2">
    <location>
        <begin position="103"/>
        <end position="129"/>
    </location>
</feature>
<keyword evidence="2" id="KW-0812">Transmembrane</keyword>
<dbReference type="AlphaFoldDB" id="A0A0D2E304"/>
<dbReference type="InterPro" id="IPR021514">
    <property type="entry name" value="DUF3176"/>
</dbReference>
<feature type="transmembrane region" description="Helical" evidence="2">
    <location>
        <begin position="161"/>
        <end position="181"/>
    </location>
</feature>
<proteinExistence type="predicted"/>
<gene>
    <name evidence="3" type="ORF">PV04_04641</name>
</gene>
<evidence type="ECO:0000256" key="1">
    <source>
        <dbReference type="SAM" id="MobiDB-lite"/>
    </source>
</evidence>
<evidence type="ECO:0000256" key="2">
    <source>
        <dbReference type="SAM" id="Phobius"/>
    </source>
</evidence>
<dbReference type="Pfam" id="PF11374">
    <property type="entry name" value="DUF3176"/>
    <property type="match status" value="1"/>
</dbReference>
<dbReference type="PANTHER" id="PTHR37576:SF2">
    <property type="entry name" value="DEFECT AT LOW TEMPERATURE PROTEIN 1"/>
    <property type="match status" value="1"/>
</dbReference>
<keyword evidence="4" id="KW-1185">Reference proteome</keyword>
<evidence type="ECO:0000313" key="3">
    <source>
        <dbReference type="EMBL" id="KIW68717.1"/>
    </source>
</evidence>
<dbReference type="PANTHER" id="PTHR37576">
    <property type="entry name" value="DEFECT AT LOW TEMPERATURE PROTEIN 1"/>
    <property type="match status" value="1"/>
</dbReference>
<feature type="region of interest" description="Disordered" evidence="1">
    <location>
        <begin position="1"/>
        <end position="21"/>
    </location>
</feature>
<keyword evidence="2" id="KW-1133">Transmembrane helix</keyword>
<accession>A0A0D2E304</accession>
<feature type="transmembrane region" description="Helical" evidence="2">
    <location>
        <begin position="61"/>
        <end position="83"/>
    </location>
</feature>
<protein>
    <submittedName>
        <fullName evidence="3">Uncharacterized protein</fullName>
    </submittedName>
</protein>
<dbReference type="Proteomes" id="UP000054266">
    <property type="component" value="Unassembled WGS sequence"/>
</dbReference>